<evidence type="ECO:0000259" key="1">
    <source>
        <dbReference type="PROSITE" id="PS50801"/>
    </source>
</evidence>
<organism evidence="2">
    <name type="scientific">uncultured Solirubrobacteraceae bacterium</name>
    <dbReference type="NCBI Taxonomy" id="1162706"/>
    <lineage>
        <taxon>Bacteria</taxon>
        <taxon>Bacillati</taxon>
        <taxon>Actinomycetota</taxon>
        <taxon>Thermoleophilia</taxon>
        <taxon>Solirubrobacterales</taxon>
        <taxon>Solirubrobacteraceae</taxon>
        <taxon>environmental samples</taxon>
    </lineage>
</organism>
<dbReference type="EMBL" id="CADCVR010000027">
    <property type="protein sequence ID" value="CAA9483086.1"/>
    <property type="molecule type" value="Genomic_DNA"/>
</dbReference>
<dbReference type="InterPro" id="IPR002645">
    <property type="entry name" value="STAS_dom"/>
</dbReference>
<dbReference type="GO" id="GO:0043856">
    <property type="term" value="F:anti-sigma factor antagonist activity"/>
    <property type="evidence" value="ECO:0007669"/>
    <property type="project" value="TreeGrafter"/>
</dbReference>
<dbReference type="InterPro" id="IPR036513">
    <property type="entry name" value="STAS_dom_sf"/>
</dbReference>
<gene>
    <name evidence="2" type="ORF">AVDCRST_MAG53-879</name>
</gene>
<dbReference type="InterPro" id="IPR058548">
    <property type="entry name" value="MlaB-like_STAS"/>
</dbReference>
<dbReference type="Gene3D" id="3.30.750.24">
    <property type="entry name" value="STAS domain"/>
    <property type="match status" value="1"/>
</dbReference>
<proteinExistence type="predicted"/>
<dbReference type="PANTHER" id="PTHR33495">
    <property type="entry name" value="ANTI-SIGMA FACTOR ANTAGONIST TM_1081-RELATED-RELATED"/>
    <property type="match status" value="1"/>
</dbReference>
<dbReference type="PANTHER" id="PTHR33495:SF2">
    <property type="entry name" value="ANTI-SIGMA FACTOR ANTAGONIST TM_1081-RELATED"/>
    <property type="match status" value="1"/>
</dbReference>
<dbReference type="SUPFAM" id="SSF52091">
    <property type="entry name" value="SpoIIaa-like"/>
    <property type="match status" value="1"/>
</dbReference>
<dbReference type="Pfam" id="PF13466">
    <property type="entry name" value="STAS_2"/>
    <property type="match status" value="1"/>
</dbReference>
<accession>A0A6J4RVI8</accession>
<dbReference type="CDD" id="cd07043">
    <property type="entry name" value="STAS_anti-anti-sigma_factors"/>
    <property type="match status" value="1"/>
</dbReference>
<protein>
    <recommendedName>
        <fullName evidence="1">STAS domain-containing protein</fullName>
    </recommendedName>
</protein>
<name>A0A6J4RVI8_9ACTN</name>
<dbReference type="PROSITE" id="PS50801">
    <property type="entry name" value="STAS"/>
    <property type="match status" value="1"/>
</dbReference>
<sequence>MLPGLSIELDEPLAGVTELRVRGDVDLDGGKRLGRELEAAFAGGGPVLVNLCECSFMDSSGLSALIRAGRRNPDPRRFAVLCLREGDVRKVLALTRADTLLDVYEDRDAALATVSG</sequence>
<reference evidence="2" key="1">
    <citation type="submission" date="2020-02" db="EMBL/GenBank/DDBJ databases">
        <authorList>
            <person name="Meier V. D."/>
        </authorList>
    </citation>
    <scope>NUCLEOTIDE SEQUENCE</scope>
    <source>
        <strain evidence="2">AVDCRST_MAG53</strain>
    </source>
</reference>
<dbReference type="AlphaFoldDB" id="A0A6J4RVI8"/>
<evidence type="ECO:0000313" key="2">
    <source>
        <dbReference type="EMBL" id="CAA9483086.1"/>
    </source>
</evidence>
<feature type="domain" description="STAS" evidence="1">
    <location>
        <begin position="15"/>
        <end position="114"/>
    </location>
</feature>